<proteinExistence type="predicted"/>
<gene>
    <name evidence="1" type="ORF">PM10SUCC1_32450</name>
</gene>
<sequence length="146" mass="15597">MKIGADNIISGMPGQTGYPRVDSQELSEGVVEFGRVVIPGTTAQQLKPMALVTDSPVGIALFDNYAQEVSEADQYGDGVSMSYRKQGTVKLKLGEAVEKHDLLSVSADGKTFFKKDNAGKANIPARALESGVLGDIIEVYVDFLTL</sequence>
<dbReference type="RefSeq" id="WP_281837407.1">
    <property type="nucleotide sequence ID" value="NZ_BSDY01000023.1"/>
</dbReference>
<reference evidence="1" key="1">
    <citation type="submission" date="2022-12" db="EMBL/GenBank/DDBJ databases">
        <title>Reference genome sequencing for broad-spectrum identification of bacterial and archaeal isolates by mass spectrometry.</title>
        <authorList>
            <person name="Sekiguchi Y."/>
            <person name="Tourlousse D.M."/>
        </authorList>
    </citation>
    <scope>NUCLEOTIDE SEQUENCE</scope>
    <source>
        <strain evidence="1">10succ1</strain>
    </source>
</reference>
<dbReference type="InterPro" id="IPR054438">
    <property type="entry name" value="Struct_cement_gp24/gp6"/>
</dbReference>
<dbReference type="EMBL" id="BSDY01000023">
    <property type="protein sequence ID" value="GLI57731.1"/>
    <property type="molecule type" value="Genomic_DNA"/>
</dbReference>
<evidence type="ECO:0000313" key="2">
    <source>
        <dbReference type="Proteomes" id="UP001144471"/>
    </source>
</evidence>
<dbReference type="Pfam" id="PF22758">
    <property type="entry name" value="Phage_cement"/>
    <property type="match status" value="1"/>
</dbReference>
<name>A0A9W6GPN0_9FUSO</name>
<accession>A0A9W6GPN0</accession>
<dbReference type="Proteomes" id="UP001144471">
    <property type="component" value="Unassembled WGS sequence"/>
</dbReference>
<protein>
    <submittedName>
        <fullName evidence="1">Uncharacterized protein</fullName>
    </submittedName>
</protein>
<comment type="caution">
    <text evidence="1">The sequence shown here is derived from an EMBL/GenBank/DDBJ whole genome shotgun (WGS) entry which is preliminary data.</text>
</comment>
<organism evidence="1 2">
    <name type="scientific">Propionigenium maris DSM 9537</name>
    <dbReference type="NCBI Taxonomy" id="1123000"/>
    <lineage>
        <taxon>Bacteria</taxon>
        <taxon>Fusobacteriati</taxon>
        <taxon>Fusobacteriota</taxon>
        <taxon>Fusobacteriia</taxon>
        <taxon>Fusobacteriales</taxon>
        <taxon>Fusobacteriaceae</taxon>
        <taxon>Propionigenium</taxon>
    </lineage>
</organism>
<dbReference type="AlphaFoldDB" id="A0A9W6GPN0"/>
<evidence type="ECO:0000313" key="1">
    <source>
        <dbReference type="EMBL" id="GLI57731.1"/>
    </source>
</evidence>
<keyword evidence="2" id="KW-1185">Reference proteome</keyword>